<protein>
    <submittedName>
        <fullName evidence="1">FtsH protein</fullName>
    </submittedName>
</protein>
<comment type="caution">
    <text evidence="1">The sequence shown here is derived from an EMBL/GenBank/DDBJ whole genome shotgun (WGS) entry which is preliminary data.</text>
</comment>
<evidence type="ECO:0000313" key="2">
    <source>
        <dbReference type="Proteomes" id="UP000649617"/>
    </source>
</evidence>
<organism evidence="1 2">
    <name type="scientific">Symbiodinium pilosum</name>
    <name type="common">Dinoflagellate</name>
    <dbReference type="NCBI Taxonomy" id="2952"/>
    <lineage>
        <taxon>Eukaryota</taxon>
        <taxon>Sar</taxon>
        <taxon>Alveolata</taxon>
        <taxon>Dinophyceae</taxon>
        <taxon>Suessiales</taxon>
        <taxon>Symbiodiniaceae</taxon>
        <taxon>Symbiodinium</taxon>
    </lineage>
</organism>
<dbReference type="AlphaFoldDB" id="A0A812TKV9"/>
<dbReference type="EMBL" id="CAJNIZ010031538">
    <property type="protein sequence ID" value="CAE7531202.1"/>
    <property type="molecule type" value="Genomic_DNA"/>
</dbReference>
<proteinExistence type="predicted"/>
<dbReference type="Proteomes" id="UP000649617">
    <property type="component" value="Unassembled WGS sequence"/>
</dbReference>
<keyword evidence="2" id="KW-1185">Reference proteome</keyword>
<sequence length="79" mass="8541">MQQQQPGGSVRVSGRVTYSRLLEFVDEGSVKRVDFYDLGRTAVATVMVAGREQQLVCDLPGATTGLIDKLVSKNIAIEA</sequence>
<reference evidence="1" key="1">
    <citation type="submission" date="2021-02" db="EMBL/GenBank/DDBJ databases">
        <authorList>
            <person name="Dougan E. K."/>
            <person name="Rhodes N."/>
            <person name="Thang M."/>
            <person name="Chan C."/>
        </authorList>
    </citation>
    <scope>NUCLEOTIDE SEQUENCE</scope>
</reference>
<dbReference type="OrthoDB" id="438839at2759"/>
<feature type="non-terminal residue" evidence="1">
    <location>
        <position position="79"/>
    </location>
</feature>
<name>A0A812TKV9_SYMPI</name>
<gene>
    <name evidence="1" type="primary">ftsH</name>
    <name evidence="1" type="ORF">SPIL2461_LOCUS13995</name>
</gene>
<feature type="non-terminal residue" evidence="1">
    <location>
        <position position="1"/>
    </location>
</feature>
<evidence type="ECO:0000313" key="1">
    <source>
        <dbReference type="EMBL" id="CAE7531202.1"/>
    </source>
</evidence>
<accession>A0A812TKV9</accession>
<dbReference type="Gene3D" id="3.30.720.210">
    <property type="match status" value="1"/>
</dbReference>